<evidence type="ECO:0000313" key="6">
    <source>
        <dbReference type="Proteomes" id="UP000323483"/>
    </source>
</evidence>
<name>A0ABX5YZ72_SULMU</name>
<keyword evidence="3" id="KW-1133">Transmembrane helix</keyword>
<dbReference type="Pfam" id="PF00990">
    <property type="entry name" value="GGDEF"/>
    <property type="match status" value="1"/>
</dbReference>
<dbReference type="SMART" id="SM00267">
    <property type="entry name" value="GGDEF"/>
    <property type="match status" value="1"/>
</dbReference>
<feature type="domain" description="GGDEF" evidence="4">
    <location>
        <begin position="143"/>
        <end position="279"/>
    </location>
</feature>
<dbReference type="RefSeq" id="WP_025344028.1">
    <property type="nucleotide sequence ID" value="NZ_CP042966.1"/>
</dbReference>
<keyword evidence="5" id="KW-0548">Nucleotidyltransferase</keyword>
<dbReference type="Gene3D" id="3.30.70.270">
    <property type="match status" value="1"/>
</dbReference>
<dbReference type="EC" id="2.7.7.65" evidence="1"/>
<evidence type="ECO:0000256" key="2">
    <source>
        <dbReference type="ARBA" id="ARBA00034247"/>
    </source>
</evidence>
<dbReference type="CDD" id="cd01949">
    <property type="entry name" value="GGDEF"/>
    <property type="match status" value="1"/>
</dbReference>
<dbReference type="SUPFAM" id="SSF55073">
    <property type="entry name" value="Nucleotide cyclase"/>
    <property type="match status" value="1"/>
</dbReference>
<accession>A0ABX5YZ72</accession>
<evidence type="ECO:0000313" key="5">
    <source>
        <dbReference type="EMBL" id="QEH05627.1"/>
    </source>
</evidence>
<feature type="transmembrane region" description="Helical" evidence="3">
    <location>
        <begin position="71"/>
        <end position="91"/>
    </location>
</feature>
<keyword evidence="6" id="KW-1185">Reference proteome</keyword>
<dbReference type="InterPro" id="IPR043128">
    <property type="entry name" value="Rev_trsase/Diguanyl_cyclase"/>
</dbReference>
<dbReference type="InterPro" id="IPR000160">
    <property type="entry name" value="GGDEF_dom"/>
</dbReference>
<feature type="transmembrane region" description="Helical" evidence="3">
    <location>
        <begin position="45"/>
        <end position="65"/>
    </location>
</feature>
<dbReference type="EMBL" id="CP042966">
    <property type="protein sequence ID" value="QEH05627.1"/>
    <property type="molecule type" value="Genomic_DNA"/>
</dbReference>
<dbReference type="GO" id="GO:0052621">
    <property type="term" value="F:diguanylate cyclase activity"/>
    <property type="evidence" value="ECO:0007669"/>
    <property type="project" value="UniProtKB-EC"/>
</dbReference>
<dbReference type="PANTHER" id="PTHR45138:SF9">
    <property type="entry name" value="DIGUANYLATE CYCLASE DGCM-RELATED"/>
    <property type="match status" value="1"/>
</dbReference>
<reference evidence="5" key="1">
    <citation type="submission" date="2019-08" db="EMBL/GenBank/DDBJ databases">
        <title>Organohalide respiration in Sulfurospirillum species is regulated by a two-component system as unraveled by comparative genomics, and transcriptomics, and regulator binding studies.</title>
        <authorList>
            <person name="Goris T."/>
            <person name="Esken J."/>
            <person name="Gadkari J."/>
            <person name="Bischler T."/>
            <person name="Foerstner K."/>
            <person name="Sharma C.M."/>
            <person name="Diekert G."/>
            <person name="Schubert T."/>
        </authorList>
    </citation>
    <scope>NUCLEOTIDE SEQUENCE [LARGE SCALE GENOMIC DNA]</scope>
    <source>
        <strain evidence="5">N</strain>
    </source>
</reference>
<sequence length="279" mass="31346">MHLMIMIGELVFLIIGALFLVRALSPIKRLISELPDGTLKRRWRLLSNLTLFFLLFYFVFGYNLWLLRESITVLSMLGSLMLLLGGIASYVMGQLALQTANDVKDMAILQHESITDALTGLKNRRYFDQRMSEEVALSLRHKLPLSLMLLDVDHFKKINDTYGHQIGDEVLSSLAKLISGMVRDSDIVARYGGEEIAIITPRTSKEEAALLAERLRDLIEKTTVAMVGTTQEVVQVTVSLGICSLSPVITDKDALIEESDQALYLAKKYGRNRVVVSNW</sequence>
<dbReference type="InterPro" id="IPR050469">
    <property type="entry name" value="Diguanylate_Cyclase"/>
</dbReference>
<gene>
    <name evidence="5" type="ORF">SMN_0852</name>
</gene>
<dbReference type="NCBIfam" id="TIGR00254">
    <property type="entry name" value="GGDEF"/>
    <property type="match status" value="1"/>
</dbReference>
<keyword evidence="3" id="KW-0472">Membrane</keyword>
<dbReference type="PROSITE" id="PS50887">
    <property type="entry name" value="GGDEF"/>
    <property type="match status" value="1"/>
</dbReference>
<keyword evidence="3" id="KW-0812">Transmembrane</keyword>
<dbReference type="Proteomes" id="UP000323483">
    <property type="component" value="Chromosome"/>
</dbReference>
<feature type="transmembrane region" description="Helical" evidence="3">
    <location>
        <begin position="6"/>
        <end position="24"/>
    </location>
</feature>
<comment type="catalytic activity">
    <reaction evidence="2">
        <text>2 GTP = 3',3'-c-di-GMP + 2 diphosphate</text>
        <dbReference type="Rhea" id="RHEA:24898"/>
        <dbReference type="ChEBI" id="CHEBI:33019"/>
        <dbReference type="ChEBI" id="CHEBI:37565"/>
        <dbReference type="ChEBI" id="CHEBI:58805"/>
        <dbReference type="EC" id="2.7.7.65"/>
    </reaction>
</comment>
<dbReference type="PANTHER" id="PTHR45138">
    <property type="entry name" value="REGULATORY COMPONENTS OF SENSORY TRANSDUCTION SYSTEM"/>
    <property type="match status" value="1"/>
</dbReference>
<organism evidence="5 6">
    <name type="scientific">Sulfurospirillum multivorans</name>
    <name type="common">Dehalospirillum multivorans</name>
    <dbReference type="NCBI Taxonomy" id="66821"/>
    <lineage>
        <taxon>Bacteria</taxon>
        <taxon>Pseudomonadati</taxon>
        <taxon>Campylobacterota</taxon>
        <taxon>Epsilonproteobacteria</taxon>
        <taxon>Campylobacterales</taxon>
        <taxon>Sulfurospirillaceae</taxon>
        <taxon>Sulfurospirillum</taxon>
    </lineage>
</organism>
<keyword evidence="5" id="KW-0808">Transferase</keyword>
<proteinExistence type="predicted"/>
<protein>
    <recommendedName>
        <fullName evidence="1">diguanylate cyclase</fullName>
        <ecNumber evidence="1">2.7.7.65</ecNumber>
    </recommendedName>
</protein>
<evidence type="ECO:0000256" key="3">
    <source>
        <dbReference type="SAM" id="Phobius"/>
    </source>
</evidence>
<evidence type="ECO:0000256" key="1">
    <source>
        <dbReference type="ARBA" id="ARBA00012528"/>
    </source>
</evidence>
<evidence type="ECO:0000259" key="4">
    <source>
        <dbReference type="PROSITE" id="PS50887"/>
    </source>
</evidence>
<dbReference type="InterPro" id="IPR029787">
    <property type="entry name" value="Nucleotide_cyclase"/>
</dbReference>